<dbReference type="PANTHER" id="PTHR43591">
    <property type="entry name" value="METHYLTRANSFERASE"/>
    <property type="match status" value="1"/>
</dbReference>
<dbReference type="AlphaFoldDB" id="A0A345NL37"/>
<feature type="domain" description="Methyltransferase type 11" evidence="1">
    <location>
        <begin position="45"/>
        <end position="137"/>
    </location>
</feature>
<accession>A0A345NL37</accession>
<dbReference type="KEGG" id="orn:DV701_06040"/>
<dbReference type="GO" id="GO:0008757">
    <property type="term" value="F:S-adenosylmethionine-dependent methyltransferase activity"/>
    <property type="evidence" value="ECO:0007669"/>
    <property type="project" value="InterPro"/>
</dbReference>
<dbReference type="InterPro" id="IPR013216">
    <property type="entry name" value="Methyltransf_11"/>
</dbReference>
<dbReference type="Proteomes" id="UP000253790">
    <property type="component" value="Chromosome"/>
</dbReference>
<name>A0A345NL37_9MICO</name>
<organism evidence="2 3">
    <name type="scientific">Ornithinimicrobium avium</name>
    <dbReference type="NCBI Taxonomy" id="2283195"/>
    <lineage>
        <taxon>Bacteria</taxon>
        <taxon>Bacillati</taxon>
        <taxon>Actinomycetota</taxon>
        <taxon>Actinomycetes</taxon>
        <taxon>Micrococcales</taxon>
        <taxon>Ornithinimicrobiaceae</taxon>
        <taxon>Ornithinimicrobium</taxon>
    </lineage>
</organism>
<dbReference type="OrthoDB" id="9795634at2"/>
<keyword evidence="2" id="KW-0808">Transferase</keyword>
<dbReference type="EMBL" id="CP031229">
    <property type="protein sequence ID" value="AXH95745.1"/>
    <property type="molecule type" value="Genomic_DNA"/>
</dbReference>
<protein>
    <submittedName>
        <fullName evidence="2">Methyltransferase domain-containing protein</fullName>
    </submittedName>
</protein>
<keyword evidence="3" id="KW-1185">Reference proteome</keyword>
<dbReference type="PANTHER" id="PTHR43591:SF24">
    <property type="entry name" value="2-METHOXY-6-POLYPRENYL-1,4-BENZOQUINOL METHYLASE, MITOCHONDRIAL"/>
    <property type="match status" value="1"/>
</dbReference>
<dbReference type="CDD" id="cd02440">
    <property type="entry name" value="AdoMet_MTases"/>
    <property type="match status" value="1"/>
</dbReference>
<dbReference type="SUPFAM" id="SSF53335">
    <property type="entry name" value="S-adenosyl-L-methionine-dependent methyltransferases"/>
    <property type="match status" value="1"/>
</dbReference>
<dbReference type="Gene3D" id="3.40.50.150">
    <property type="entry name" value="Vaccinia Virus protein VP39"/>
    <property type="match status" value="1"/>
</dbReference>
<keyword evidence="2" id="KW-0489">Methyltransferase</keyword>
<evidence type="ECO:0000259" key="1">
    <source>
        <dbReference type="Pfam" id="PF08241"/>
    </source>
</evidence>
<reference evidence="2 3" key="1">
    <citation type="submission" date="2018-07" db="EMBL/GenBank/DDBJ databases">
        <title>Complete genome sequencing of Ornithinimicrobium sp. AMA3305.</title>
        <authorList>
            <person name="Bae J.-W."/>
        </authorList>
    </citation>
    <scope>NUCLEOTIDE SEQUENCE [LARGE SCALE GENOMIC DNA]</scope>
    <source>
        <strain evidence="2 3">AMA3305</strain>
    </source>
</reference>
<evidence type="ECO:0000313" key="3">
    <source>
        <dbReference type="Proteomes" id="UP000253790"/>
    </source>
</evidence>
<dbReference type="InterPro" id="IPR029063">
    <property type="entry name" value="SAM-dependent_MTases_sf"/>
</dbReference>
<dbReference type="RefSeq" id="WP_114927510.1">
    <property type="nucleotide sequence ID" value="NZ_CP031229.1"/>
</dbReference>
<sequence>MAPGTGSATFRSGGEAYDFFMGRYAAPLAPAFADLAGVTEGQRALDVGCGTGMLTAELVGRLGVDNVAACDPAPAQLAAARARCPGVDVRQASAEDLPFEDDSVDVCLAQLVLHFVPDPERGVAEMARVTVPGGRVAVCVWDALGGMEMLRLFWQAGNDVDAAAPEELRTMRFGHPDELAALLRGAGLVDVVEETVAVEARYEDVDELWSSLRLGVGPAGAYLAALPGEQQEALRTAYLERLGPREGSFTLGALARAAVATVP</sequence>
<evidence type="ECO:0000313" key="2">
    <source>
        <dbReference type="EMBL" id="AXH95745.1"/>
    </source>
</evidence>
<proteinExistence type="predicted"/>
<dbReference type="Pfam" id="PF08241">
    <property type="entry name" value="Methyltransf_11"/>
    <property type="match status" value="1"/>
</dbReference>
<dbReference type="GO" id="GO:0032259">
    <property type="term" value="P:methylation"/>
    <property type="evidence" value="ECO:0007669"/>
    <property type="project" value="UniProtKB-KW"/>
</dbReference>
<gene>
    <name evidence="2" type="ORF">DV701_06040</name>
</gene>